<dbReference type="Gene3D" id="1.10.490.10">
    <property type="entry name" value="Globins"/>
    <property type="match status" value="1"/>
</dbReference>
<keyword evidence="8" id="KW-1185">Reference proteome</keyword>
<evidence type="ECO:0000256" key="4">
    <source>
        <dbReference type="ARBA" id="ARBA00023004"/>
    </source>
</evidence>
<dbReference type="CDD" id="cd01040">
    <property type="entry name" value="Mb-like"/>
    <property type="match status" value="1"/>
</dbReference>
<keyword evidence="4" id="KW-0408">Iron</keyword>
<dbReference type="AlphaFoldDB" id="A0A183A7A4"/>
<feature type="domain" description="Globin" evidence="6">
    <location>
        <begin position="3"/>
        <end position="154"/>
    </location>
</feature>
<gene>
    <name evidence="7" type="ORF">ECPE_LOCUS2839</name>
</gene>
<dbReference type="WBParaSite" id="ECPE_0000284201-mRNA-1">
    <property type="protein sequence ID" value="ECPE_0000284201-mRNA-1"/>
    <property type="gene ID" value="ECPE_0000284201"/>
</dbReference>
<proteinExistence type="inferred from homology"/>
<dbReference type="InterPro" id="IPR044399">
    <property type="entry name" value="Mb-like_M"/>
</dbReference>
<keyword evidence="5" id="KW-0561">Oxygen transport</keyword>
<dbReference type="EMBL" id="UZAN01039892">
    <property type="protein sequence ID" value="VDP67587.1"/>
    <property type="molecule type" value="Genomic_DNA"/>
</dbReference>
<dbReference type="InterPro" id="IPR012292">
    <property type="entry name" value="Globin/Proto"/>
</dbReference>
<accession>A0A183A7A4</accession>
<dbReference type="InterPro" id="IPR009050">
    <property type="entry name" value="Globin-like_sf"/>
</dbReference>
<reference evidence="9" key="1">
    <citation type="submission" date="2016-06" db="UniProtKB">
        <authorList>
            <consortium name="WormBaseParasite"/>
        </authorList>
    </citation>
    <scope>IDENTIFICATION</scope>
</reference>
<evidence type="ECO:0000256" key="3">
    <source>
        <dbReference type="ARBA" id="ARBA00022723"/>
    </source>
</evidence>
<evidence type="ECO:0000256" key="2">
    <source>
        <dbReference type="ARBA" id="ARBA00022617"/>
    </source>
</evidence>
<keyword evidence="2 5" id="KW-0349">Heme</keyword>
<protein>
    <submittedName>
        <fullName evidence="9">GLOBIN domain-containing protein</fullName>
    </submittedName>
</protein>
<dbReference type="OrthoDB" id="436496at2759"/>
<name>A0A183A7A4_9TREM</name>
<reference evidence="7 8" key="2">
    <citation type="submission" date="2018-11" db="EMBL/GenBank/DDBJ databases">
        <authorList>
            <consortium name="Pathogen Informatics"/>
        </authorList>
    </citation>
    <scope>NUCLEOTIDE SEQUENCE [LARGE SCALE GENOMIC DNA]</scope>
    <source>
        <strain evidence="7 8">Egypt</strain>
    </source>
</reference>
<dbReference type="SUPFAM" id="SSF46458">
    <property type="entry name" value="Globin-like"/>
    <property type="match status" value="1"/>
</dbReference>
<keyword evidence="1 5" id="KW-0813">Transport</keyword>
<dbReference type="GO" id="GO:0046872">
    <property type="term" value="F:metal ion binding"/>
    <property type="evidence" value="ECO:0007669"/>
    <property type="project" value="UniProtKB-KW"/>
</dbReference>
<evidence type="ECO:0000313" key="9">
    <source>
        <dbReference type="WBParaSite" id="ECPE_0000284201-mRNA-1"/>
    </source>
</evidence>
<dbReference type="GO" id="GO:0019825">
    <property type="term" value="F:oxygen binding"/>
    <property type="evidence" value="ECO:0007669"/>
    <property type="project" value="InterPro"/>
</dbReference>
<dbReference type="GO" id="GO:0020037">
    <property type="term" value="F:heme binding"/>
    <property type="evidence" value="ECO:0007669"/>
    <property type="project" value="InterPro"/>
</dbReference>
<comment type="similarity">
    <text evidence="5">Belongs to the globin family.</text>
</comment>
<evidence type="ECO:0000313" key="8">
    <source>
        <dbReference type="Proteomes" id="UP000272942"/>
    </source>
</evidence>
<dbReference type="Proteomes" id="UP000272942">
    <property type="component" value="Unassembled WGS sequence"/>
</dbReference>
<dbReference type="PROSITE" id="PS01033">
    <property type="entry name" value="GLOBIN"/>
    <property type="match status" value="1"/>
</dbReference>
<evidence type="ECO:0000313" key="7">
    <source>
        <dbReference type="EMBL" id="VDP67587.1"/>
    </source>
</evidence>
<dbReference type="Pfam" id="PF00042">
    <property type="entry name" value="Globin"/>
    <property type="match status" value="1"/>
</dbReference>
<evidence type="ECO:0000256" key="1">
    <source>
        <dbReference type="ARBA" id="ARBA00022448"/>
    </source>
</evidence>
<evidence type="ECO:0000259" key="6">
    <source>
        <dbReference type="PROSITE" id="PS01033"/>
    </source>
</evidence>
<organism evidence="9">
    <name type="scientific">Echinostoma caproni</name>
    <dbReference type="NCBI Taxonomy" id="27848"/>
    <lineage>
        <taxon>Eukaryota</taxon>
        <taxon>Metazoa</taxon>
        <taxon>Spiralia</taxon>
        <taxon>Lophotrochozoa</taxon>
        <taxon>Platyhelminthes</taxon>
        <taxon>Trematoda</taxon>
        <taxon>Digenea</taxon>
        <taxon>Plagiorchiida</taxon>
        <taxon>Echinostomata</taxon>
        <taxon>Echinostomatoidea</taxon>
        <taxon>Echinostomatidae</taxon>
        <taxon>Echinostoma</taxon>
    </lineage>
</organism>
<evidence type="ECO:0000256" key="5">
    <source>
        <dbReference type="RuleBase" id="RU000356"/>
    </source>
</evidence>
<dbReference type="GO" id="GO:0005344">
    <property type="term" value="F:oxygen carrier activity"/>
    <property type="evidence" value="ECO:0007669"/>
    <property type="project" value="UniProtKB-KW"/>
</dbReference>
<sequence>MAPLTQAEVDSVMQELGPMTADAEKRTELGLKVYKALFNAKPDYITLFTKLQGLTKDNVMQSDGIKYYGRTYVEDLVKFIQAAAKDPELQALIETSIQQHKQRNVNKEQFLMAPVFLYSAPNDAAALMLRWTLVCKARSDLARAVFTHRGGRSE</sequence>
<dbReference type="InterPro" id="IPR000971">
    <property type="entry name" value="Globin"/>
</dbReference>
<keyword evidence="3" id="KW-0479">Metal-binding</keyword>